<name>F7NKC0_9FIRM</name>
<evidence type="ECO:0000313" key="2">
    <source>
        <dbReference type="Proteomes" id="UP000003240"/>
    </source>
</evidence>
<evidence type="ECO:0000313" key="1">
    <source>
        <dbReference type="EMBL" id="EGO63561.1"/>
    </source>
</evidence>
<dbReference type="RefSeq" id="WP_004096203.1">
    <property type="nucleotide sequence ID" value="NZ_AFGF01000107.1"/>
</dbReference>
<keyword evidence="2" id="KW-1185">Reference proteome</keyword>
<protein>
    <submittedName>
        <fullName evidence="1">Uncharacterized protein</fullName>
    </submittedName>
</protein>
<comment type="caution">
    <text evidence="1">The sequence shown here is derived from an EMBL/GenBank/DDBJ whole genome shotgun (WGS) entry which is preliminary data.</text>
</comment>
<proteinExistence type="predicted"/>
<accession>F7NKC0</accession>
<dbReference type="STRING" id="1009370.ALO_12666"/>
<sequence length="68" mass="7667">MKLTVKNICAELLKEENSICPFCGADAEICALGGKKQYEVRIVCNDCGARIDFRDWLIKLERGEEMGK</sequence>
<dbReference type="EMBL" id="AFGF01000107">
    <property type="protein sequence ID" value="EGO63561.1"/>
    <property type="molecule type" value="Genomic_DNA"/>
</dbReference>
<organism evidence="1 2">
    <name type="scientific">Acetonema longum DSM 6540</name>
    <dbReference type="NCBI Taxonomy" id="1009370"/>
    <lineage>
        <taxon>Bacteria</taxon>
        <taxon>Bacillati</taxon>
        <taxon>Bacillota</taxon>
        <taxon>Negativicutes</taxon>
        <taxon>Acetonemataceae</taxon>
        <taxon>Acetonema</taxon>
    </lineage>
</organism>
<dbReference type="AlphaFoldDB" id="F7NKC0"/>
<dbReference type="Proteomes" id="UP000003240">
    <property type="component" value="Unassembled WGS sequence"/>
</dbReference>
<gene>
    <name evidence="1" type="ORF">ALO_12666</name>
</gene>
<dbReference type="OrthoDB" id="1957518at2"/>
<reference evidence="1 2" key="1">
    <citation type="journal article" date="2011" name="EMBO J.">
        <title>Structural diversity of bacterial flagellar motors.</title>
        <authorList>
            <person name="Chen S."/>
            <person name="Beeby M."/>
            <person name="Murphy G.E."/>
            <person name="Leadbetter J.R."/>
            <person name="Hendrixson D.R."/>
            <person name="Briegel A."/>
            <person name="Li Z."/>
            <person name="Shi J."/>
            <person name="Tocheva E.I."/>
            <person name="Muller A."/>
            <person name="Dobro M.J."/>
            <person name="Jensen G.J."/>
        </authorList>
    </citation>
    <scope>NUCLEOTIDE SEQUENCE [LARGE SCALE GENOMIC DNA]</scope>
    <source>
        <strain evidence="1 2">DSM 6540</strain>
    </source>
</reference>